<keyword evidence="2 3" id="KW-0812">Transmembrane</keyword>
<sequence>MFSLTVSRACRVGSQTFFFHTLRQLSAGSHSLNHATQHTSVPSLGSAEQELRLKPLFSTSCISSVRRNAPARLPPAQTLHTATRTGVTSSPTTHPGPPSKPHDFPKSKSTLPVKSSIKTEGPFSFFSIRSLFSTPAPFMLYGLGGLIPFMSAPSYMYFTKQFDPTIAHAQLVYGACILSFLGGVSWGDHVNRVEKSTLGSLSYSILLPLIAWPAVLLYPNSGSFLIMISGIVYSGVKDTGSLHYPQWFKNLRFLLSSLVALSLSATLIFSFALKSKESDTDGDSDSSE</sequence>
<dbReference type="EMBL" id="BLXT01004211">
    <property type="protein sequence ID" value="GFO10717.1"/>
    <property type="molecule type" value="Genomic_DNA"/>
</dbReference>
<feature type="transmembrane region" description="Helical" evidence="2">
    <location>
        <begin position="253"/>
        <end position="273"/>
    </location>
</feature>
<keyword evidence="4" id="KW-1185">Reference proteome</keyword>
<feature type="region of interest" description="Disordered" evidence="1">
    <location>
        <begin position="72"/>
        <end position="113"/>
    </location>
</feature>
<evidence type="ECO:0000313" key="4">
    <source>
        <dbReference type="Proteomes" id="UP000735302"/>
    </source>
</evidence>
<protein>
    <submittedName>
        <fullName evidence="3">Transmembrane protein 69</fullName>
    </submittedName>
</protein>
<organism evidence="3 4">
    <name type="scientific">Plakobranchus ocellatus</name>
    <dbReference type="NCBI Taxonomy" id="259542"/>
    <lineage>
        <taxon>Eukaryota</taxon>
        <taxon>Metazoa</taxon>
        <taxon>Spiralia</taxon>
        <taxon>Lophotrochozoa</taxon>
        <taxon>Mollusca</taxon>
        <taxon>Gastropoda</taxon>
        <taxon>Heterobranchia</taxon>
        <taxon>Euthyneura</taxon>
        <taxon>Panpulmonata</taxon>
        <taxon>Sacoglossa</taxon>
        <taxon>Placobranchoidea</taxon>
        <taxon>Plakobranchidae</taxon>
        <taxon>Plakobranchus</taxon>
    </lineage>
</organism>
<dbReference type="Pfam" id="PF11911">
    <property type="entry name" value="DUF3429"/>
    <property type="match status" value="1"/>
</dbReference>
<dbReference type="PANTHER" id="PTHR15887">
    <property type="entry name" value="TRANSMEMBRANE PROTEIN 69"/>
    <property type="match status" value="1"/>
</dbReference>
<comment type="caution">
    <text evidence="3">The sequence shown here is derived from an EMBL/GenBank/DDBJ whole genome shotgun (WGS) entry which is preliminary data.</text>
</comment>
<evidence type="ECO:0000313" key="3">
    <source>
        <dbReference type="EMBL" id="GFO10717.1"/>
    </source>
</evidence>
<proteinExistence type="predicted"/>
<dbReference type="AlphaFoldDB" id="A0AAV4ATS4"/>
<gene>
    <name evidence="3" type="ORF">PoB_003722200</name>
</gene>
<dbReference type="PANTHER" id="PTHR15887:SF1">
    <property type="entry name" value="TRANSMEMBRANE PROTEIN 69"/>
    <property type="match status" value="1"/>
</dbReference>
<feature type="transmembrane region" description="Helical" evidence="2">
    <location>
        <begin position="209"/>
        <end position="233"/>
    </location>
</feature>
<feature type="transmembrane region" description="Helical" evidence="2">
    <location>
        <begin position="170"/>
        <end position="188"/>
    </location>
</feature>
<feature type="compositionally biased region" description="Polar residues" evidence="1">
    <location>
        <begin position="78"/>
        <end position="87"/>
    </location>
</feature>
<keyword evidence="2" id="KW-1133">Transmembrane helix</keyword>
<dbReference type="Proteomes" id="UP000735302">
    <property type="component" value="Unassembled WGS sequence"/>
</dbReference>
<accession>A0AAV4ATS4</accession>
<reference evidence="3 4" key="1">
    <citation type="journal article" date="2021" name="Elife">
        <title>Chloroplast acquisition without the gene transfer in kleptoplastic sea slugs, Plakobranchus ocellatus.</title>
        <authorList>
            <person name="Maeda T."/>
            <person name="Takahashi S."/>
            <person name="Yoshida T."/>
            <person name="Shimamura S."/>
            <person name="Takaki Y."/>
            <person name="Nagai Y."/>
            <person name="Toyoda A."/>
            <person name="Suzuki Y."/>
            <person name="Arimoto A."/>
            <person name="Ishii H."/>
            <person name="Satoh N."/>
            <person name="Nishiyama T."/>
            <person name="Hasebe M."/>
            <person name="Maruyama T."/>
            <person name="Minagawa J."/>
            <person name="Obokata J."/>
            <person name="Shigenobu S."/>
        </authorList>
    </citation>
    <scope>NUCLEOTIDE SEQUENCE [LARGE SCALE GENOMIC DNA]</scope>
</reference>
<evidence type="ECO:0000256" key="2">
    <source>
        <dbReference type="SAM" id="Phobius"/>
    </source>
</evidence>
<evidence type="ECO:0000256" key="1">
    <source>
        <dbReference type="SAM" id="MobiDB-lite"/>
    </source>
</evidence>
<dbReference type="InterPro" id="IPR021836">
    <property type="entry name" value="DUF3429"/>
</dbReference>
<name>A0AAV4ATS4_9GAST</name>
<keyword evidence="2" id="KW-0472">Membrane</keyword>
<feature type="transmembrane region" description="Helical" evidence="2">
    <location>
        <begin position="138"/>
        <end position="158"/>
    </location>
</feature>